<dbReference type="Gene3D" id="3.30.1180.10">
    <property type="match status" value="1"/>
</dbReference>
<evidence type="ECO:0000313" key="3">
    <source>
        <dbReference type="Proteomes" id="UP000285844"/>
    </source>
</evidence>
<dbReference type="SUPFAM" id="SSF82549">
    <property type="entry name" value="DAK1/DegV-like"/>
    <property type="match status" value="1"/>
</dbReference>
<name>A0A413Z2A1_9FIRM</name>
<protein>
    <submittedName>
        <fullName evidence="2">DegV family protein</fullName>
    </submittedName>
</protein>
<dbReference type="Proteomes" id="UP000285844">
    <property type="component" value="Unassembled WGS sequence"/>
</dbReference>
<comment type="caution">
    <text evidence="2">The sequence shown here is derived from an EMBL/GenBank/DDBJ whole genome shotgun (WGS) entry which is preliminary data.</text>
</comment>
<dbReference type="Gene3D" id="3.40.50.10170">
    <property type="match status" value="1"/>
</dbReference>
<proteinExistence type="predicted"/>
<dbReference type="GO" id="GO:0008289">
    <property type="term" value="F:lipid binding"/>
    <property type="evidence" value="ECO:0007669"/>
    <property type="project" value="UniProtKB-KW"/>
</dbReference>
<dbReference type="PANTHER" id="PTHR33434:SF2">
    <property type="entry name" value="FATTY ACID-BINDING PROTEIN TM_1468"/>
    <property type="match status" value="1"/>
</dbReference>
<accession>A0A413Z2A1</accession>
<dbReference type="AlphaFoldDB" id="A0A413Z2A1"/>
<sequence>MIMLRIIADSTCDISKEDARKMGIQIVPISVRFGDEEFLDGVEITHEEFYTRLAECDELPKTSQPSPDTFMKVFNEAVAAGDDVLGIFISSDLSGTYQSACLAALDVEEETGKKLYMVDSRSASIGTALLIREAVKLRDAGVNVSDIAAACTEMSKYIKLTAVVGSLKYLKMGGRLSGAAAFAGTMLHITPVVSIEDGKVVVIGKTRGKKAAEKLMHDKLIKDGLSLTRDFMFGHINCSESLETFINKSLTYISDVNGNVGVSSIGCSVGTHVGPGTYGIAYVEAAESGMNRESIVKTA</sequence>
<keyword evidence="1" id="KW-0446">Lipid-binding</keyword>
<dbReference type="EMBL" id="QSHM01000001">
    <property type="protein sequence ID" value="RHC15378.1"/>
    <property type="molecule type" value="Genomic_DNA"/>
</dbReference>
<evidence type="ECO:0000256" key="1">
    <source>
        <dbReference type="ARBA" id="ARBA00023121"/>
    </source>
</evidence>
<organism evidence="2 3">
    <name type="scientific">Lachnospira eligens</name>
    <dbReference type="NCBI Taxonomy" id="39485"/>
    <lineage>
        <taxon>Bacteria</taxon>
        <taxon>Bacillati</taxon>
        <taxon>Bacillota</taxon>
        <taxon>Clostridia</taxon>
        <taxon>Lachnospirales</taxon>
        <taxon>Lachnospiraceae</taxon>
        <taxon>Lachnospira</taxon>
    </lineage>
</organism>
<reference evidence="2 3" key="1">
    <citation type="submission" date="2018-08" db="EMBL/GenBank/DDBJ databases">
        <title>A genome reference for cultivated species of the human gut microbiota.</title>
        <authorList>
            <person name="Zou Y."/>
            <person name="Xue W."/>
            <person name="Luo G."/>
        </authorList>
    </citation>
    <scope>NUCLEOTIDE SEQUENCE [LARGE SCALE GENOMIC DNA]</scope>
    <source>
        <strain evidence="2 3">AM37-3BH</strain>
    </source>
</reference>
<dbReference type="Pfam" id="PF02645">
    <property type="entry name" value="DegV"/>
    <property type="match status" value="1"/>
</dbReference>
<dbReference type="PANTHER" id="PTHR33434">
    <property type="entry name" value="DEGV DOMAIN-CONTAINING PROTEIN DR_1986-RELATED"/>
    <property type="match status" value="1"/>
</dbReference>
<dbReference type="PROSITE" id="PS51482">
    <property type="entry name" value="DEGV"/>
    <property type="match status" value="1"/>
</dbReference>
<dbReference type="InterPro" id="IPR043168">
    <property type="entry name" value="DegV_C"/>
</dbReference>
<dbReference type="InterPro" id="IPR050270">
    <property type="entry name" value="DegV_domain_contain"/>
</dbReference>
<evidence type="ECO:0000313" key="2">
    <source>
        <dbReference type="EMBL" id="RHC15378.1"/>
    </source>
</evidence>
<gene>
    <name evidence="2" type="ORF">DW858_00630</name>
</gene>
<dbReference type="NCBIfam" id="TIGR00762">
    <property type="entry name" value="DegV"/>
    <property type="match status" value="1"/>
</dbReference>
<dbReference type="InterPro" id="IPR003797">
    <property type="entry name" value="DegV"/>
</dbReference>